<evidence type="ECO:0008006" key="3">
    <source>
        <dbReference type="Google" id="ProtNLM"/>
    </source>
</evidence>
<evidence type="ECO:0000313" key="2">
    <source>
        <dbReference type="Proteomes" id="UP000674179"/>
    </source>
</evidence>
<dbReference type="EMBL" id="JAFHKP010000002">
    <property type="protein sequence ID" value="KAG5487177.1"/>
    <property type="molecule type" value="Genomic_DNA"/>
</dbReference>
<dbReference type="InterPro" id="IPR023614">
    <property type="entry name" value="Porin_dom_sf"/>
</dbReference>
<dbReference type="GeneID" id="94175330"/>
<dbReference type="Gene3D" id="2.40.160.10">
    <property type="entry name" value="Porin"/>
    <property type="match status" value="1"/>
</dbReference>
<reference evidence="1 2" key="1">
    <citation type="submission" date="2021-02" db="EMBL/GenBank/DDBJ databases">
        <title>Leishmania (Mundinia) enrietti genome sequencing and assembly.</title>
        <authorList>
            <person name="Almutairi H."/>
            <person name="Gatherer D."/>
        </authorList>
    </citation>
    <scope>NUCLEOTIDE SEQUENCE [LARGE SCALE GENOMIC DNA]</scope>
    <source>
        <strain evidence="1">CUR178</strain>
    </source>
</reference>
<dbReference type="OrthoDB" id="270618at2759"/>
<protein>
    <recommendedName>
        <fullName evidence="3">Voltage-dependent anion-selective channel</fullName>
    </recommendedName>
</protein>
<proteinExistence type="predicted"/>
<name>A0A836KVF0_LEIEN</name>
<keyword evidence="2" id="KW-1185">Reference proteome</keyword>
<comment type="caution">
    <text evidence="1">The sequence shown here is derived from an EMBL/GenBank/DDBJ whole genome shotgun (WGS) entry which is preliminary data.</text>
</comment>
<gene>
    <name evidence="1" type="ORF">CUR178_08189</name>
</gene>
<dbReference type="Proteomes" id="UP000674179">
    <property type="component" value="Chromosome 2"/>
</dbReference>
<organism evidence="1 2">
    <name type="scientific">Leishmania enriettii</name>
    <dbReference type="NCBI Taxonomy" id="5663"/>
    <lineage>
        <taxon>Eukaryota</taxon>
        <taxon>Discoba</taxon>
        <taxon>Euglenozoa</taxon>
        <taxon>Kinetoplastea</taxon>
        <taxon>Metakinetoplastina</taxon>
        <taxon>Trypanosomatida</taxon>
        <taxon>Trypanosomatidae</taxon>
        <taxon>Leishmaniinae</taxon>
        <taxon>Leishmania</taxon>
    </lineage>
</organism>
<dbReference type="KEGG" id="lenr:94175330"/>
<evidence type="ECO:0000313" key="1">
    <source>
        <dbReference type="EMBL" id="KAG5487177.1"/>
    </source>
</evidence>
<dbReference type="AlphaFoldDB" id="A0A836KVF0"/>
<dbReference type="RefSeq" id="XP_067696133.1">
    <property type="nucleotide sequence ID" value="XM_067839820.1"/>
</dbReference>
<accession>A0A836KVF0</accession>
<sequence>MATLYKDYNKSSKELLTKHFAKAGEWRIENKGSALKGSYAITTTSTTGDDVSIDVEGVSDSGACYGRLTFTPRDFSDIKATVRIEDLHNHRVEANIQHKGPSLCDISAEVSHQTVRQVAGDRLSINGKLTQTTVELALSMAAVDGLQVGCGTTYDLKSKTMDWAAGCRLEVKKGLVLTAQTMQLRSFTADVITKAPLHPKFQPCVAASVTMNSQSMTWDGCLALEWGCQVILGNTAKVRVDKNLDWTIAYIAYLRGGWTLALSMDKRMKAGLTLTRN</sequence>